<dbReference type="GO" id="GO:0016787">
    <property type="term" value="F:hydrolase activity"/>
    <property type="evidence" value="ECO:0007669"/>
    <property type="project" value="UniProtKB-KW"/>
</dbReference>
<accession>A0A3E2BPQ7</accession>
<keyword evidence="3" id="KW-0472">Membrane</keyword>
<evidence type="ECO:0000256" key="1">
    <source>
        <dbReference type="ARBA" id="ARBA00022729"/>
    </source>
</evidence>
<reference evidence="4 5" key="1">
    <citation type="submission" date="2018-08" db="EMBL/GenBank/DDBJ databases">
        <title>Genome analysis of the thermophilic bacterium of the candidate phylum Aminicenantes from deep subsurface aquifer revealed its physiology and ecological role.</title>
        <authorList>
            <person name="Kadnikov V.V."/>
            <person name="Mardanov A.V."/>
            <person name="Beletsky A.V."/>
            <person name="Karnachuk O.V."/>
            <person name="Ravin N.V."/>
        </authorList>
    </citation>
    <scope>NUCLEOTIDE SEQUENCE [LARGE SCALE GENOMIC DNA]</scope>
    <source>
        <strain evidence="4">BY38</strain>
    </source>
</reference>
<sequence length="1150" mass="129630">MADKNTKAAKSGLIVARSVSFSLFILVFVVLSLLNQACLPSKESALKKGFISPPDDCWPGVYWYFMDGNLSREKMTADLEAMKRAGIRWALFLEVNVGVPRGKVDFLSEEWQELFTHAVREAERLGIRLILGSGPGWAGSGGPWVRPEQSMQHLVASEVTVRGPGAMNLKLPLPEPKKPFFGESSLTPELKKLRDEWYRDVAVLAFPAPETEPRISLIDEKALYYRAPYTSQPGVWPYLPPPFSVEAIDNRGNEKWELMKAAISPDRLVNLTDRLQPDGSLAWEVPPGRWTVMRFVARNNGAVTRPAPVPGLGFECDKFSREAFEAHFEAYAGKLIHRAGPQKSPAGGGWTMIHIDSWEMGAQNFTQNFREEFKRRRGYDPLPYYPVYAGLVVGSLEESERFLWDLRRTSSELIVENHAEKFKELGRRYGFTLSIEPYDMNPAADFDLGAVADVPMGEFWSDGYGFNSAFSVIEATSIGHVMGRPVIAAESFTAMPQEAWKKYPGNMKSQTDWAFCQGLNRLIFHTFVHNPLDDELKPGMTMGPYGVHWDRGQTWWSMVRPYHEYIARCQFLLSQGKPVADILYLTPEGAPQVFRPAARATDGTEFLPDKRGYAFDGCSPTALMKLAKVEDGKIVFPGGASYRLMVLPALETMTPELLARIEELVKEGAVVVGSPPRRSPSLENYPDCDRQVKEAAERVWGSLEWPKDSTLRDYGKGKIFWGGKLSPAPVRSDSNPLEARLYPDYEDTVAVLETMGVRPDFTCHTGKIRYTHRLLPELECEIYFISNRTAERVEDVCRFRAGSLRAELWDPVTGEIRKLEGVKAGPAGVELGIRLEPYQSFFVVFEKGQSGVKPKIESEAEYKTVSGNKTGLRNEDEQNELIKKKIRSNEIEKAKVATKGFESLNFITQKESENGKEKPKGLAVQINGKRIDDAVTEAEPEHSSWPDEEINNQSLDRLKKAILENFPEGQNLMEIAGPWKVWFDPKWGGPGEVIFEKLLDWTKHPAEGIRYYSGTAVYSINFDLPAGLEISRKNRLYLDLGEVNCLARVKLNGQELGIVWTAPPRVLLKGGLKKKNNLLEIEVANLWVNRLIGDENEPWDGVADGRWPEWLLKDEPRPTRRYTFTTHRFYKQGDPLLPSGLLGPVVIHKQ</sequence>
<evidence type="ECO:0000313" key="4">
    <source>
        <dbReference type="EMBL" id="RFT16616.1"/>
    </source>
</evidence>
<dbReference type="SUPFAM" id="SSF49785">
    <property type="entry name" value="Galactose-binding domain-like"/>
    <property type="match status" value="1"/>
</dbReference>
<dbReference type="Gene3D" id="2.60.120.260">
    <property type="entry name" value="Galactose-binding domain-like"/>
    <property type="match status" value="1"/>
</dbReference>
<keyword evidence="1" id="KW-0732">Signal</keyword>
<dbReference type="InterPro" id="IPR008979">
    <property type="entry name" value="Galactose-bd-like_sf"/>
</dbReference>
<name>A0A3E2BPQ7_9BACT</name>
<dbReference type="Proteomes" id="UP000257323">
    <property type="component" value="Unassembled WGS sequence"/>
</dbReference>
<feature type="transmembrane region" description="Helical" evidence="3">
    <location>
        <begin position="12"/>
        <end position="34"/>
    </location>
</feature>
<dbReference type="EMBL" id="QUAH01000002">
    <property type="protein sequence ID" value="RFT16616.1"/>
    <property type="molecule type" value="Genomic_DNA"/>
</dbReference>
<dbReference type="AlphaFoldDB" id="A0A3E2BPQ7"/>
<dbReference type="NCBIfam" id="NF045579">
    <property type="entry name" value="rhamnoside_JR"/>
    <property type="match status" value="1"/>
</dbReference>
<evidence type="ECO:0000256" key="3">
    <source>
        <dbReference type="SAM" id="Phobius"/>
    </source>
</evidence>
<comment type="caution">
    <text evidence="4">The sequence shown here is derived from an EMBL/GenBank/DDBJ whole genome shotgun (WGS) entry which is preliminary data.</text>
</comment>
<dbReference type="Pfam" id="PF17132">
    <property type="entry name" value="Glyco_hydro_106"/>
    <property type="match status" value="1"/>
</dbReference>
<keyword evidence="3" id="KW-1133">Transmembrane helix</keyword>
<organism evidence="4 5">
    <name type="scientific">Candidatus Saccharicenans subterraneus</name>
    <dbReference type="NCBI Taxonomy" id="2508984"/>
    <lineage>
        <taxon>Bacteria</taxon>
        <taxon>Candidatus Aminicenantota</taxon>
        <taxon>Candidatus Aminicenantia</taxon>
        <taxon>Candidatus Aminicenantales</taxon>
        <taxon>Candidatus Saccharicenantaceae</taxon>
        <taxon>Candidatus Saccharicenans</taxon>
    </lineage>
</organism>
<protein>
    <submittedName>
        <fullName evidence="4">Alpha-L-rhamnosidase</fullName>
    </submittedName>
</protein>
<evidence type="ECO:0000256" key="2">
    <source>
        <dbReference type="ARBA" id="ARBA00022801"/>
    </source>
</evidence>
<keyword evidence="3" id="KW-0812">Transmembrane</keyword>
<proteinExistence type="predicted"/>
<keyword evidence="2" id="KW-0378">Hydrolase</keyword>
<dbReference type="PANTHER" id="PTHR43817:SF1">
    <property type="entry name" value="HYDROLASE, FAMILY 43, PUTATIVE (AFU_ORTHOLOGUE AFUA_3G01660)-RELATED"/>
    <property type="match status" value="1"/>
</dbReference>
<evidence type="ECO:0000313" key="5">
    <source>
        <dbReference type="Proteomes" id="UP000257323"/>
    </source>
</evidence>
<dbReference type="PANTHER" id="PTHR43817">
    <property type="entry name" value="GLYCOSYL HYDROLASE"/>
    <property type="match status" value="1"/>
</dbReference>
<gene>
    <name evidence="4" type="ORF">OP8BY_1229</name>
</gene>
<dbReference type="CDD" id="cd03143">
    <property type="entry name" value="A4_beta-galactosidase_middle_domain"/>
    <property type="match status" value="1"/>
</dbReference>